<protein>
    <submittedName>
        <fullName evidence="3">Heme iron utilization protein</fullName>
    </submittedName>
</protein>
<name>A0A211ZMG4_9PROT</name>
<dbReference type="STRING" id="1122125.GCA_000423185_00963"/>
<dbReference type="RefSeq" id="WP_088151854.1">
    <property type="nucleotide sequence ID" value="NZ_NHON01000025.1"/>
</dbReference>
<accession>A0A211ZMG4</accession>
<dbReference type="Proteomes" id="UP000196655">
    <property type="component" value="Unassembled WGS sequence"/>
</dbReference>
<dbReference type="OrthoDB" id="9814594at2"/>
<sequence>MTTSDLAPATQARLLLRSLDRAALATLDADGGPYASLVLAATDPAGQPLLLVSRLAEHTGNLERDSRASLLFDGTAGFDQPLTGPRLTVAGRAEPADDPGLRARYLARHPDAAGYAGFPDFSLWRVRVERGHMVAGFGAIHRFDAEDLLIAPPPALAAAEAGIIGHMNDDHADAIDLYAQALLGRAGTGWRMTGIDADGADLRLGGAVARLAFAAPVTDAETARKELVRLVRHARGGGLAD</sequence>
<dbReference type="AlphaFoldDB" id="A0A211ZMG4"/>
<dbReference type="InterPro" id="IPR012349">
    <property type="entry name" value="Split_barrel_FMN-bd"/>
</dbReference>
<feature type="domain" description="Pyridoxamine 5'-phosphate oxidase N-terminal" evidence="1">
    <location>
        <begin position="12"/>
        <end position="134"/>
    </location>
</feature>
<keyword evidence="4" id="KW-1185">Reference proteome</keyword>
<gene>
    <name evidence="3" type="ORF">BWR60_15120</name>
</gene>
<feature type="domain" description="DUF2470" evidence="2">
    <location>
        <begin position="160"/>
        <end position="230"/>
    </location>
</feature>
<dbReference type="PANTHER" id="PTHR13343">
    <property type="entry name" value="CREG1 PROTEIN"/>
    <property type="match status" value="1"/>
</dbReference>
<dbReference type="Gene3D" id="3.20.180.10">
    <property type="entry name" value="PNP-oxidase-like"/>
    <property type="match status" value="1"/>
</dbReference>
<proteinExistence type="predicted"/>
<dbReference type="Gene3D" id="2.30.110.10">
    <property type="entry name" value="Electron Transport, Fmn-binding Protein, Chain A"/>
    <property type="match status" value="1"/>
</dbReference>
<evidence type="ECO:0000259" key="1">
    <source>
        <dbReference type="Pfam" id="PF01243"/>
    </source>
</evidence>
<dbReference type="InterPro" id="IPR019595">
    <property type="entry name" value="DUF2470"/>
</dbReference>
<dbReference type="EMBL" id="NHON01000025">
    <property type="protein sequence ID" value="OWJ66354.1"/>
    <property type="molecule type" value="Genomic_DNA"/>
</dbReference>
<evidence type="ECO:0000313" key="3">
    <source>
        <dbReference type="EMBL" id="OWJ66354.1"/>
    </source>
</evidence>
<organism evidence="3 4">
    <name type="scientific">Inquilinus limosus</name>
    <dbReference type="NCBI Taxonomy" id="171674"/>
    <lineage>
        <taxon>Bacteria</taxon>
        <taxon>Pseudomonadati</taxon>
        <taxon>Pseudomonadota</taxon>
        <taxon>Alphaproteobacteria</taxon>
        <taxon>Rhodospirillales</taxon>
        <taxon>Rhodospirillaceae</taxon>
        <taxon>Inquilinus</taxon>
    </lineage>
</organism>
<dbReference type="GO" id="GO:0005737">
    <property type="term" value="C:cytoplasm"/>
    <property type="evidence" value="ECO:0007669"/>
    <property type="project" value="UniProtKB-ARBA"/>
</dbReference>
<dbReference type="SUPFAM" id="SSF50475">
    <property type="entry name" value="FMN-binding split barrel"/>
    <property type="match status" value="1"/>
</dbReference>
<evidence type="ECO:0000259" key="2">
    <source>
        <dbReference type="Pfam" id="PF10615"/>
    </source>
</evidence>
<dbReference type="InterPro" id="IPR011576">
    <property type="entry name" value="Pyridox_Oxase_N"/>
</dbReference>
<evidence type="ECO:0000313" key="4">
    <source>
        <dbReference type="Proteomes" id="UP000196655"/>
    </source>
</evidence>
<comment type="caution">
    <text evidence="3">The sequence shown here is derived from an EMBL/GenBank/DDBJ whole genome shotgun (WGS) entry which is preliminary data.</text>
</comment>
<dbReference type="PANTHER" id="PTHR13343:SF17">
    <property type="entry name" value="CELLULAR REPRESSOR OF E1A-STIMULATED GENES, ISOFORM A"/>
    <property type="match status" value="1"/>
</dbReference>
<dbReference type="InterPro" id="IPR037119">
    <property type="entry name" value="Haem_oxidase_HugZ-like_sf"/>
</dbReference>
<dbReference type="Pfam" id="PF01243">
    <property type="entry name" value="PNPOx_N"/>
    <property type="match status" value="1"/>
</dbReference>
<reference evidence="4" key="1">
    <citation type="submission" date="2017-05" db="EMBL/GenBank/DDBJ databases">
        <authorList>
            <person name="Macchi M."/>
            <person name="Festa S."/>
            <person name="Coppotelli B.M."/>
            <person name="Morelli I.S."/>
        </authorList>
    </citation>
    <scope>NUCLEOTIDE SEQUENCE [LARGE SCALE GENOMIC DNA]</scope>
    <source>
        <strain evidence="4">I</strain>
    </source>
</reference>
<dbReference type="Pfam" id="PF10615">
    <property type="entry name" value="DUF2470"/>
    <property type="match status" value="1"/>
</dbReference>